<evidence type="ECO:0000256" key="1">
    <source>
        <dbReference type="ARBA" id="ARBA00012906"/>
    </source>
</evidence>
<protein>
    <recommendedName>
        <fullName evidence="1">(d)CMP kinase</fullName>
        <ecNumber evidence="1">2.7.4.25</ecNumber>
    </recommendedName>
</protein>
<dbReference type="CDD" id="cd02020">
    <property type="entry name" value="CMPK"/>
    <property type="match status" value="1"/>
</dbReference>
<dbReference type="Proteomes" id="UP000177652">
    <property type="component" value="Unassembled WGS sequence"/>
</dbReference>
<dbReference type="GO" id="GO:0005524">
    <property type="term" value="F:ATP binding"/>
    <property type="evidence" value="ECO:0007669"/>
    <property type="project" value="UniProtKB-KW"/>
</dbReference>
<gene>
    <name evidence="8" type="ORF">A3D71_02010</name>
</gene>
<dbReference type="InterPro" id="IPR027417">
    <property type="entry name" value="P-loop_NTPase"/>
</dbReference>
<proteinExistence type="predicted"/>
<comment type="caution">
    <text evidence="8">The sequence shown here is derived from an EMBL/GenBank/DDBJ whole genome shotgun (WGS) entry which is preliminary data.</text>
</comment>
<evidence type="ECO:0000256" key="6">
    <source>
        <dbReference type="ARBA" id="ARBA00047615"/>
    </source>
</evidence>
<evidence type="ECO:0000256" key="5">
    <source>
        <dbReference type="ARBA" id="ARBA00022840"/>
    </source>
</evidence>
<comment type="catalytic activity">
    <reaction evidence="7">
        <text>CMP + ATP = CDP + ADP</text>
        <dbReference type="Rhea" id="RHEA:11600"/>
        <dbReference type="ChEBI" id="CHEBI:30616"/>
        <dbReference type="ChEBI" id="CHEBI:58069"/>
        <dbReference type="ChEBI" id="CHEBI:60377"/>
        <dbReference type="ChEBI" id="CHEBI:456216"/>
        <dbReference type="EC" id="2.7.4.25"/>
    </reaction>
</comment>
<sequence>MKKELITIAGSLGSGKSSTAKEVARVLGYKHFSSGDLFREIAAQRGETVEATNISAEAKRDIDYKVDELLQRMGKTESKLVIDSRMAWHWMPDSFKVFLAIDVDSAAQRIFQDVLKQSRVSEHAESVEDVRASIERRFASEQKRYFSLYGVNPTDPENFDLVIDTKDNDLSGVTDTVLTKYKEWREEA</sequence>
<dbReference type="AlphaFoldDB" id="A0A1F6DX35"/>
<dbReference type="InterPro" id="IPR011994">
    <property type="entry name" value="Cytidylate_kinase_dom"/>
</dbReference>
<keyword evidence="3" id="KW-0547">Nucleotide-binding</keyword>
<keyword evidence="4" id="KW-0418">Kinase</keyword>
<keyword evidence="2" id="KW-0808">Transferase</keyword>
<dbReference type="GO" id="GO:0036431">
    <property type="term" value="F:dCMP kinase activity"/>
    <property type="evidence" value="ECO:0007669"/>
    <property type="project" value="InterPro"/>
</dbReference>
<evidence type="ECO:0000313" key="8">
    <source>
        <dbReference type="EMBL" id="OGG65973.1"/>
    </source>
</evidence>
<dbReference type="EC" id="2.7.4.25" evidence="1"/>
<keyword evidence="5" id="KW-0067">ATP-binding</keyword>
<reference evidence="8 9" key="1">
    <citation type="journal article" date="2016" name="Nat. Commun.">
        <title>Thousands of microbial genomes shed light on interconnected biogeochemical processes in an aquifer system.</title>
        <authorList>
            <person name="Anantharaman K."/>
            <person name="Brown C.T."/>
            <person name="Hug L.A."/>
            <person name="Sharon I."/>
            <person name="Castelle C.J."/>
            <person name="Probst A.J."/>
            <person name="Thomas B.C."/>
            <person name="Singh A."/>
            <person name="Wilkins M.J."/>
            <person name="Karaoz U."/>
            <person name="Brodie E.L."/>
            <person name="Williams K.H."/>
            <person name="Hubbard S.S."/>
            <person name="Banfield J.F."/>
        </authorList>
    </citation>
    <scope>NUCLEOTIDE SEQUENCE [LARGE SCALE GENOMIC DNA]</scope>
</reference>
<evidence type="ECO:0000256" key="2">
    <source>
        <dbReference type="ARBA" id="ARBA00022679"/>
    </source>
</evidence>
<dbReference type="SUPFAM" id="SSF52540">
    <property type="entry name" value="P-loop containing nucleoside triphosphate hydrolases"/>
    <property type="match status" value="1"/>
</dbReference>
<evidence type="ECO:0000256" key="7">
    <source>
        <dbReference type="ARBA" id="ARBA00048478"/>
    </source>
</evidence>
<dbReference type="Gene3D" id="3.40.50.300">
    <property type="entry name" value="P-loop containing nucleotide triphosphate hydrolases"/>
    <property type="match status" value="1"/>
</dbReference>
<accession>A0A1F6DX35</accession>
<organism evidence="8 9">
    <name type="scientific">Candidatus Kaiserbacteria bacterium RIFCSPHIGHO2_02_FULL_55_20</name>
    <dbReference type="NCBI Taxonomy" id="1798497"/>
    <lineage>
        <taxon>Bacteria</taxon>
        <taxon>Candidatus Kaiseribacteriota</taxon>
    </lineage>
</organism>
<name>A0A1F6DX35_9BACT</name>
<dbReference type="EMBL" id="MFLK01000024">
    <property type="protein sequence ID" value="OGG65973.1"/>
    <property type="molecule type" value="Genomic_DNA"/>
</dbReference>
<dbReference type="Pfam" id="PF13189">
    <property type="entry name" value="Cytidylate_kin2"/>
    <property type="match status" value="1"/>
</dbReference>
<evidence type="ECO:0000313" key="9">
    <source>
        <dbReference type="Proteomes" id="UP000177652"/>
    </source>
</evidence>
<dbReference type="GO" id="GO:0036430">
    <property type="term" value="F:CMP kinase activity"/>
    <property type="evidence" value="ECO:0007669"/>
    <property type="project" value="RHEA"/>
</dbReference>
<evidence type="ECO:0000256" key="3">
    <source>
        <dbReference type="ARBA" id="ARBA00022741"/>
    </source>
</evidence>
<comment type="catalytic activity">
    <reaction evidence="6">
        <text>dCMP + ATP = dCDP + ADP</text>
        <dbReference type="Rhea" id="RHEA:25094"/>
        <dbReference type="ChEBI" id="CHEBI:30616"/>
        <dbReference type="ChEBI" id="CHEBI:57566"/>
        <dbReference type="ChEBI" id="CHEBI:58593"/>
        <dbReference type="ChEBI" id="CHEBI:456216"/>
        <dbReference type="EC" id="2.7.4.25"/>
    </reaction>
</comment>
<evidence type="ECO:0000256" key="4">
    <source>
        <dbReference type="ARBA" id="ARBA00022777"/>
    </source>
</evidence>
<dbReference type="STRING" id="1798497.A3D71_02010"/>